<evidence type="ECO:0000256" key="1">
    <source>
        <dbReference type="ARBA" id="ARBA00004123"/>
    </source>
</evidence>
<accession>A0A409WBF4</accession>
<dbReference type="InParanoid" id="A0A409WBF4"/>
<evidence type="ECO:0000313" key="5">
    <source>
        <dbReference type="Proteomes" id="UP000284842"/>
    </source>
</evidence>
<comment type="subcellular location">
    <subcellularLocation>
        <location evidence="1 3">Nucleus</location>
    </subcellularLocation>
</comment>
<dbReference type="PROSITE" id="PS51477">
    <property type="entry name" value="PAH"/>
    <property type="match status" value="1"/>
</dbReference>
<sequence length="116" mass="13936">MPARVDPVITPSPFDNPNARGFIQEARRLLTRAQYQKFKELMHDMRTKGTDLQEDLTRVIEIMNTHRTLIEGYVEFLPPGFKIEYNYYDTHDWYFIRVVYPTGQYRDYQYRPSVHG</sequence>
<dbReference type="EMBL" id="NHTK01005635">
    <property type="protein sequence ID" value="PPQ75842.1"/>
    <property type="molecule type" value="Genomic_DNA"/>
</dbReference>
<reference evidence="4 5" key="1">
    <citation type="journal article" date="2018" name="Evol. Lett.">
        <title>Horizontal gene cluster transfer increased hallucinogenic mushroom diversity.</title>
        <authorList>
            <person name="Reynolds H.T."/>
            <person name="Vijayakumar V."/>
            <person name="Gluck-Thaler E."/>
            <person name="Korotkin H.B."/>
            <person name="Matheny P.B."/>
            <person name="Slot J.C."/>
        </authorList>
    </citation>
    <scope>NUCLEOTIDE SEQUENCE [LARGE SCALE GENOMIC DNA]</scope>
    <source>
        <strain evidence="4 5">2629</strain>
    </source>
</reference>
<name>A0A409WBF4_9AGAR</name>
<dbReference type="InterPro" id="IPR003822">
    <property type="entry name" value="PAH"/>
</dbReference>
<dbReference type="InterPro" id="IPR036600">
    <property type="entry name" value="PAH_sf"/>
</dbReference>
<dbReference type="AlphaFoldDB" id="A0A409WBF4"/>
<evidence type="ECO:0000256" key="3">
    <source>
        <dbReference type="PROSITE-ProRule" id="PRU00810"/>
    </source>
</evidence>
<proteinExistence type="predicted"/>
<dbReference type="SUPFAM" id="SSF47762">
    <property type="entry name" value="PAH2 domain"/>
    <property type="match status" value="1"/>
</dbReference>
<organism evidence="4 5">
    <name type="scientific">Panaeolus cyanescens</name>
    <dbReference type="NCBI Taxonomy" id="181874"/>
    <lineage>
        <taxon>Eukaryota</taxon>
        <taxon>Fungi</taxon>
        <taxon>Dikarya</taxon>
        <taxon>Basidiomycota</taxon>
        <taxon>Agaricomycotina</taxon>
        <taxon>Agaricomycetes</taxon>
        <taxon>Agaricomycetidae</taxon>
        <taxon>Agaricales</taxon>
        <taxon>Agaricineae</taxon>
        <taxon>Galeropsidaceae</taxon>
        <taxon>Panaeolus</taxon>
    </lineage>
</organism>
<keyword evidence="5" id="KW-1185">Reference proteome</keyword>
<protein>
    <submittedName>
        <fullName evidence="4">Uncharacterized protein</fullName>
    </submittedName>
</protein>
<comment type="caution">
    <text evidence="4">The sequence shown here is derived from an EMBL/GenBank/DDBJ whole genome shotgun (WGS) entry which is preliminary data.</text>
</comment>
<dbReference type="Proteomes" id="UP000284842">
    <property type="component" value="Unassembled WGS sequence"/>
</dbReference>
<dbReference type="Gene3D" id="1.20.1160.11">
    <property type="entry name" value="Paired amphipathic helix"/>
    <property type="match status" value="1"/>
</dbReference>
<evidence type="ECO:0000313" key="4">
    <source>
        <dbReference type="EMBL" id="PPQ75842.1"/>
    </source>
</evidence>
<gene>
    <name evidence="4" type="ORF">CVT24_000631</name>
</gene>
<dbReference type="GO" id="GO:0006355">
    <property type="term" value="P:regulation of DNA-templated transcription"/>
    <property type="evidence" value="ECO:0007669"/>
    <property type="project" value="InterPro"/>
</dbReference>
<dbReference type="GO" id="GO:0005634">
    <property type="term" value="C:nucleus"/>
    <property type="evidence" value="ECO:0007669"/>
    <property type="project" value="UniProtKB-SubCell"/>
</dbReference>
<dbReference type="OrthoDB" id="10265969at2759"/>
<evidence type="ECO:0000256" key="2">
    <source>
        <dbReference type="ARBA" id="ARBA00023242"/>
    </source>
</evidence>
<keyword evidence="2 3" id="KW-0539">Nucleus</keyword>